<organism evidence="2 3">
    <name type="scientific">Alienimonas chondri</name>
    <dbReference type="NCBI Taxonomy" id="2681879"/>
    <lineage>
        <taxon>Bacteria</taxon>
        <taxon>Pseudomonadati</taxon>
        <taxon>Planctomycetota</taxon>
        <taxon>Planctomycetia</taxon>
        <taxon>Planctomycetales</taxon>
        <taxon>Planctomycetaceae</taxon>
        <taxon>Alienimonas</taxon>
    </lineage>
</organism>
<name>A0ABX1VAF4_9PLAN</name>
<comment type="caution">
    <text evidence="2">The sequence shown here is derived from an EMBL/GenBank/DDBJ whole genome shotgun (WGS) entry which is preliminary data.</text>
</comment>
<evidence type="ECO:0000313" key="3">
    <source>
        <dbReference type="Proteomes" id="UP000609651"/>
    </source>
</evidence>
<evidence type="ECO:0000256" key="1">
    <source>
        <dbReference type="SAM" id="SignalP"/>
    </source>
</evidence>
<dbReference type="EMBL" id="WTPX01000016">
    <property type="protein sequence ID" value="NNJ24738.1"/>
    <property type="molecule type" value="Genomic_DNA"/>
</dbReference>
<accession>A0ABX1VAF4</accession>
<keyword evidence="1" id="KW-0732">Signal</keyword>
<feature type="signal peptide" evidence="1">
    <location>
        <begin position="1"/>
        <end position="20"/>
    </location>
</feature>
<gene>
    <name evidence="2" type="ORF">LzC2_07980</name>
</gene>
<feature type="chain" id="PRO_5046993910" description="Lipoprotein" evidence="1">
    <location>
        <begin position="21"/>
        <end position="190"/>
    </location>
</feature>
<keyword evidence="3" id="KW-1185">Reference proteome</keyword>
<protein>
    <recommendedName>
        <fullName evidence="4">Lipoprotein</fullName>
    </recommendedName>
</protein>
<dbReference type="RefSeq" id="WP_171184010.1">
    <property type="nucleotide sequence ID" value="NZ_WTPX01000016.1"/>
</dbReference>
<reference evidence="2 3" key="1">
    <citation type="journal article" date="2020" name="Syst. Appl. Microbiol.">
        <title>Alienimonas chondri sp. nov., a novel planctomycete isolated from the biofilm of the red alga Chondrus crispus.</title>
        <authorList>
            <person name="Vitorino I."/>
            <person name="Albuquerque L."/>
            <person name="Wiegand S."/>
            <person name="Kallscheuer N."/>
            <person name="da Costa M.S."/>
            <person name="Lobo-da-Cunha A."/>
            <person name="Jogler C."/>
            <person name="Lage O.M."/>
        </authorList>
    </citation>
    <scope>NUCLEOTIDE SEQUENCE [LARGE SCALE GENOMIC DNA]</scope>
    <source>
        <strain evidence="2 3">LzC2</strain>
    </source>
</reference>
<dbReference type="PROSITE" id="PS51257">
    <property type="entry name" value="PROKAR_LIPOPROTEIN"/>
    <property type="match status" value="1"/>
</dbReference>
<evidence type="ECO:0008006" key="4">
    <source>
        <dbReference type="Google" id="ProtNLM"/>
    </source>
</evidence>
<dbReference type="Proteomes" id="UP000609651">
    <property type="component" value="Unassembled WGS sequence"/>
</dbReference>
<evidence type="ECO:0000313" key="2">
    <source>
        <dbReference type="EMBL" id="NNJ24738.1"/>
    </source>
</evidence>
<proteinExistence type="predicted"/>
<sequence>MFPARTLLLVTLAASVAASAGCKKKDQIPPEVDAALQGEKAPPPEQKTGIVGRKTIEVLDAPAAIAAGTHTIAQDKIGEGPPLGQGDFYTDPVSGPLNALGSISSFAGQMPMQQWVNGEYALNGEYPTYEQFTGFLQKNRQYAMPMPRLSQRYGYDETRGAVVVLNVVGGIPDEGGSLDMDGDRLLPKGD</sequence>